<keyword evidence="2" id="KW-1185">Reference proteome</keyword>
<reference evidence="1" key="1">
    <citation type="journal article" date="2020" name="bioRxiv">
        <title>Comparative genomics of Chlamydomonas.</title>
        <authorList>
            <person name="Craig R.J."/>
            <person name="Hasan A.R."/>
            <person name="Ness R.W."/>
            <person name="Keightley P.D."/>
        </authorList>
    </citation>
    <scope>NUCLEOTIDE SEQUENCE</scope>
    <source>
        <strain evidence="1">SAG 7.73</strain>
    </source>
</reference>
<sequence length="198" mass="21033">MGELVKSIDMRPMIAAPRAAGALPLSIMRWWCITRVWEEAVPEGSLLHFGHKPVECVDVDAPKMGARFDRTFSWWGSAAEAQLAAAGADCEEGGDDVALWYMEARADAMAAEGVDASPEGPILRHAAEDGGAVAPPLSLRMAAHLPPDASWTNGRGMVLVHTSGRPDGQGGNLAFAYAVELAAHVRQHGLGQQDLPSE</sequence>
<dbReference type="AlphaFoldDB" id="A0A835TFH5"/>
<name>A0A835TFH5_CHLIN</name>
<evidence type="ECO:0000313" key="1">
    <source>
        <dbReference type="EMBL" id="KAG2437790.1"/>
    </source>
</evidence>
<dbReference type="EMBL" id="JAEHOC010000010">
    <property type="protein sequence ID" value="KAG2437790.1"/>
    <property type="molecule type" value="Genomic_DNA"/>
</dbReference>
<accession>A0A835TFH5</accession>
<proteinExistence type="predicted"/>
<evidence type="ECO:0000313" key="2">
    <source>
        <dbReference type="Proteomes" id="UP000650467"/>
    </source>
</evidence>
<dbReference type="Proteomes" id="UP000650467">
    <property type="component" value="Unassembled WGS sequence"/>
</dbReference>
<comment type="caution">
    <text evidence="1">The sequence shown here is derived from an EMBL/GenBank/DDBJ whole genome shotgun (WGS) entry which is preliminary data.</text>
</comment>
<organism evidence="1 2">
    <name type="scientific">Chlamydomonas incerta</name>
    <dbReference type="NCBI Taxonomy" id="51695"/>
    <lineage>
        <taxon>Eukaryota</taxon>
        <taxon>Viridiplantae</taxon>
        <taxon>Chlorophyta</taxon>
        <taxon>core chlorophytes</taxon>
        <taxon>Chlorophyceae</taxon>
        <taxon>CS clade</taxon>
        <taxon>Chlamydomonadales</taxon>
        <taxon>Chlamydomonadaceae</taxon>
        <taxon>Chlamydomonas</taxon>
    </lineage>
</organism>
<protein>
    <submittedName>
        <fullName evidence="1">Uncharacterized protein</fullName>
    </submittedName>
</protein>
<gene>
    <name evidence="1" type="ORF">HXX76_005410</name>
</gene>